<name>A0A2G9HWZ5_9LAMI</name>
<dbReference type="EMBL" id="NKXS01000839">
    <property type="protein sequence ID" value="PIN22029.1"/>
    <property type="molecule type" value="Genomic_DNA"/>
</dbReference>
<dbReference type="InterPro" id="IPR014840">
    <property type="entry name" value="HRD"/>
</dbReference>
<feature type="compositionally biased region" description="Polar residues" evidence="1">
    <location>
        <begin position="294"/>
        <end position="304"/>
    </location>
</feature>
<evidence type="ECO:0000256" key="1">
    <source>
        <dbReference type="SAM" id="MobiDB-lite"/>
    </source>
</evidence>
<keyword evidence="4" id="KW-1185">Reference proteome</keyword>
<dbReference type="PANTHER" id="PTHR21669">
    <property type="entry name" value="CAPZ-INTERACTING PROTEIN AND RELATED PROTEINS"/>
    <property type="match status" value="1"/>
</dbReference>
<evidence type="ECO:0000313" key="4">
    <source>
        <dbReference type="Proteomes" id="UP000231279"/>
    </source>
</evidence>
<feature type="compositionally biased region" description="Polar residues" evidence="1">
    <location>
        <begin position="312"/>
        <end position="321"/>
    </location>
</feature>
<dbReference type="STRING" id="429701.A0A2G9HWZ5"/>
<dbReference type="Proteomes" id="UP000231279">
    <property type="component" value="Unassembled WGS sequence"/>
</dbReference>
<comment type="caution">
    <text evidence="3">The sequence shown here is derived from an EMBL/GenBank/DDBJ whole genome shotgun (WGS) entry which is preliminary data.</text>
</comment>
<organism evidence="3 4">
    <name type="scientific">Handroanthus impetiginosus</name>
    <dbReference type="NCBI Taxonomy" id="429701"/>
    <lineage>
        <taxon>Eukaryota</taxon>
        <taxon>Viridiplantae</taxon>
        <taxon>Streptophyta</taxon>
        <taxon>Embryophyta</taxon>
        <taxon>Tracheophyta</taxon>
        <taxon>Spermatophyta</taxon>
        <taxon>Magnoliopsida</taxon>
        <taxon>eudicotyledons</taxon>
        <taxon>Gunneridae</taxon>
        <taxon>Pentapetalae</taxon>
        <taxon>asterids</taxon>
        <taxon>lamiids</taxon>
        <taxon>Lamiales</taxon>
        <taxon>Bignoniaceae</taxon>
        <taxon>Crescentiina</taxon>
        <taxon>Tabebuia alliance</taxon>
        <taxon>Handroanthus</taxon>
    </lineage>
</organism>
<feature type="region of interest" description="Disordered" evidence="1">
    <location>
        <begin position="51"/>
        <end position="144"/>
    </location>
</feature>
<feature type="domain" description="Hpc2-related" evidence="2">
    <location>
        <begin position="133"/>
        <end position="178"/>
    </location>
</feature>
<accession>A0A2G9HWZ5</accession>
<feature type="region of interest" description="Disordered" evidence="1">
    <location>
        <begin position="175"/>
        <end position="363"/>
    </location>
</feature>
<dbReference type="PANTHER" id="PTHR21669:SF28">
    <property type="entry name" value="YEMANUCLEIN"/>
    <property type="match status" value="1"/>
</dbReference>
<dbReference type="GO" id="GO:0005634">
    <property type="term" value="C:nucleus"/>
    <property type="evidence" value="ECO:0007669"/>
    <property type="project" value="TreeGrafter"/>
</dbReference>
<feature type="compositionally biased region" description="Basic residues" evidence="1">
    <location>
        <begin position="212"/>
        <end position="223"/>
    </location>
</feature>
<evidence type="ECO:0000313" key="3">
    <source>
        <dbReference type="EMBL" id="PIN22029.1"/>
    </source>
</evidence>
<feature type="region of interest" description="Disordered" evidence="1">
    <location>
        <begin position="744"/>
        <end position="766"/>
    </location>
</feature>
<dbReference type="GO" id="GO:0006325">
    <property type="term" value="P:chromatin organization"/>
    <property type="evidence" value="ECO:0007669"/>
    <property type="project" value="TreeGrafter"/>
</dbReference>
<reference evidence="4" key="1">
    <citation type="journal article" date="2018" name="Gigascience">
        <title>Genome assembly of the Pink Ipe (Handroanthus impetiginosus, Bignoniaceae), a highly valued, ecologically keystone Neotropical timber forest tree.</title>
        <authorList>
            <person name="Silva-Junior O.B."/>
            <person name="Grattapaglia D."/>
            <person name="Novaes E."/>
            <person name="Collevatti R.G."/>
        </authorList>
    </citation>
    <scope>NUCLEOTIDE SEQUENCE [LARGE SCALE GENOMIC DNA]</scope>
    <source>
        <strain evidence="4">cv. UFG-1</strain>
    </source>
</reference>
<feature type="compositionally biased region" description="Polar residues" evidence="1">
    <location>
        <begin position="98"/>
        <end position="110"/>
    </location>
</feature>
<feature type="compositionally biased region" description="Polar residues" evidence="1">
    <location>
        <begin position="228"/>
        <end position="237"/>
    </location>
</feature>
<feature type="region of interest" description="Disordered" evidence="1">
    <location>
        <begin position="1"/>
        <end position="36"/>
    </location>
</feature>
<feature type="compositionally biased region" description="Acidic residues" evidence="1">
    <location>
        <begin position="126"/>
        <end position="144"/>
    </location>
</feature>
<dbReference type="AlphaFoldDB" id="A0A2G9HWZ5"/>
<feature type="compositionally biased region" description="Gly residues" evidence="1">
    <location>
        <begin position="1"/>
        <end position="12"/>
    </location>
</feature>
<dbReference type="Pfam" id="PF08729">
    <property type="entry name" value="HUN"/>
    <property type="match status" value="1"/>
</dbReference>
<gene>
    <name evidence="3" type="ORF">CDL12_05274</name>
</gene>
<sequence>MVEGGEGGGLESGSGSKPASSFESAGGRLRFTVELRPGETTIVSWKKLLREVNSSKKNGPGPSVSRPSSGAYQQAASQPPPPLPVMASSRQPAENEPTDSQAQAGSNRLSTVIEKIERMYAGNGSSDEEDVFLDDVPDDDEYDTEDSFIDDAELDDYFQVDNSAIKHDGFFVNRGKLERIEPAISTNQQPKKRRRKDVTKGQGGNDDEHNPNKHVKLGNKGRKASSAIERNSTSQSHRMPVPSMHNSDVPVEASPTNAAEISSKKKTADTQILMDPSGLSNVDGIRLDKDADQQRTGVLSSQNHNNKRNEANELQDTSAQRSNDKSSHVSKSHSGKQLNNADEQDQAMQRKEKSPLVERFDLNVPASREPLQITKAPLMPRKEGSNVRPKITMLDKSIRELEKIVAESRPPSTEVQDPDNSSQAVKRRLPAEIKQKLAKVARLVQAIYGKIPKDVINRLMSILGHLMQLRTLKRNLKIMANLGLSARQEKDDRLQKIKQEVAEMVRQRIQYMKSKVEEQTANSDDFQEAGPEEKEAVKRKYSMDDALENKICDLYDLYVEKLEEDSGPPVRKLYEELAAFWPSGLMDTEGIKRAICKAKDRRRALSGQRKNQEKIKKKKVLAPKAEETIRGEATIVNPASHLHEKLLSGDHTSHLTSKPFLSAAVSQSAARVPVHSANVLNVDKPKQERVKASSTSSPIDAVAMDALPKKKVKRKPNSEMAEPQFHLDKLVASHAEERHKHLKYVAAPLPRPNPQPTAPSGSENPS</sequence>
<dbReference type="OrthoDB" id="68076at2759"/>
<feature type="region of interest" description="Disordered" evidence="1">
    <location>
        <begin position="516"/>
        <end position="535"/>
    </location>
</feature>
<protein>
    <recommendedName>
        <fullName evidence="2">Hpc2-related domain-containing protein</fullName>
    </recommendedName>
</protein>
<feature type="compositionally biased region" description="Low complexity" evidence="1">
    <location>
        <begin position="59"/>
        <end position="77"/>
    </location>
</feature>
<feature type="compositionally biased region" description="Basic and acidic residues" evidence="1">
    <location>
        <begin position="348"/>
        <end position="361"/>
    </location>
</feature>
<proteinExistence type="predicted"/>
<evidence type="ECO:0000259" key="2">
    <source>
        <dbReference type="Pfam" id="PF08729"/>
    </source>
</evidence>